<dbReference type="OrthoDB" id="5496837at2"/>
<dbReference type="Pfam" id="PF00877">
    <property type="entry name" value="NLPC_P60"/>
    <property type="match status" value="1"/>
</dbReference>
<organism evidence="7 8">
    <name type="scientific">Nonomuraea pusilla</name>
    <dbReference type="NCBI Taxonomy" id="46177"/>
    <lineage>
        <taxon>Bacteria</taxon>
        <taxon>Bacillati</taxon>
        <taxon>Actinomycetota</taxon>
        <taxon>Actinomycetes</taxon>
        <taxon>Streptosporangiales</taxon>
        <taxon>Streptosporangiaceae</taxon>
        <taxon>Nonomuraea</taxon>
    </lineage>
</organism>
<proteinExistence type="inferred from homology"/>
<dbReference type="GO" id="GO:0008234">
    <property type="term" value="F:cysteine-type peptidase activity"/>
    <property type="evidence" value="ECO:0007669"/>
    <property type="project" value="UniProtKB-KW"/>
</dbReference>
<feature type="chain" id="PRO_5039099407" evidence="5">
    <location>
        <begin position="21"/>
        <end position="326"/>
    </location>
</feature>
<protein>
    <submittedName>
        <fullName evidence="7">NlpC/P60 family protein</fullName>
    </submittedName>
</protein>
<comment type="similarity">
    <text evidence="1">Belongs to the peptidase C40 family.</text>
</comment>
<dbReference type="Gene3D" id="3.90.1720.10">
    <property type="entry name" value="endopeptidase domain like (from Nostoc punctiforme)"/>
    <property type="match status" value="1"/>
</dbReference>
<keyword evidence="3" id="KW-0378">Hydrolase</keyword>
<evidence type="ECO:0000256" key="4">
    <source>
        <dbReference type="ARBA" id="ARBA00022807"/>
    </source>
</evidence>
<dbReference type="SUPFAM" id="SSF54001">
    <property type="entry name" value="Cysteine proteinases"/>
    <property type="match status" value="1"/>
</dbReference>
<keyword evidence="8" id="KW-1185">Reference proteome</keyword>
<dbReference type="AlphaFoldDB" id="A0A1H8JE52"/>
<dbReference type="PROSITE" id="PS51935">
    <property type="entry name" value="NLPC_P60"/>
    <property type="match status" value="1"/>
</dbReference>
<evidence type="ECO:0000313" key="7">
    <source>
        <dbReference type="EMBL" id="SEN78881.1"/>
    </source>
</evidence>
<accession>A0A1H8JE52</accession>
<evidence type="ECO:0000256" key="2">
    <source>
        <dbReference type="ARBA" id="ARBA00022670"/>
    </source>
</evidence>
<sequence length="326" mass="34138">MKAAAAGAALLLLIMLAFLAAASSILTGSGTPGGVACAITPSMASSTVGGPVAASATTGVAPALTLDAEQQANAALIVQIAMERGLPARAAVIALATALQESKLRNLRSGHLDSLGLFQQRPSQGWGTMEQVLDPRHATGTFYDRLVKVPRWEQLPVTRAAQAVQHSGFPDAYAQWEPLAQRVVDALAGTCVPLIPGEQIAAVIAYAHAQLGKPYLWGAEGPDRFDCSGLTMRAYQAAGISIPRVAADQWRWGPPIPKGQEQPGDLAFFRMEADGPGHVGLVIGGGKMIHAPNRRTVVKIDAYQRGDLIGFTRPAAHAPTGQPDPR</sequence>
<dbReference type="PANTHER" id="PTHR47359">
    <property type="entry name" value="PEPTIDOGLYCAN DL-ENDOPEPTIDASE CWLO"/>
    <property type="match status" value="1"/>
</dbReference>
<feature type="domain" description="NlpC/P60" evidence="6">
    <location>
        <begin position="197"/>
        <end position="320"/>
    </location>
</feature>
<evidence type="ECO:0000256" key="5">
    <source>
        <dbReference type="SAM" id="SignalP"/>
    </source>
</evidence>
<dbReference type="InterPro" id="IPR000064">
    <property type="entry name" value="NLP_P60_dom"/>
</dbReference>
<dbReference type="RefSeq" id="WP_143078956.1">
    <property type="nucleotide sequence ID" value="NZ_FOBF01000037.1"/>
</dbReference>
<keyword evidence="5" id="KW-0732">Signal</keyword>
<dbReference type="Proteomes" id="UP000198953">
    <property type="component" value="Unassembled WGS sequence"/>
</dbReference>
<reference evidence="7 8" key="1">
    <citation type="submission" date="2016-10" db="EMBL/GenBank/DDBJ databases">
        <authorList>
            <person name="de Groot N.N."/>
        </authorList>
    </citation>
    <scope>NUCLEOTIDE SEQUENCE [LARGE SCALE GENOMIC DNA]</scope>
    <source>
        <strain evidence="7 8">DSM 43357</strain>
    </source>
</reference>
<keyword evidence="4" id="KW-0788">Thiol protease</keyword>
<evidence type="ECO:0000256" key="1">
    <source>
        <dbReference type="ARBA" id="ARBA00007074"/>
    </source>
</evidence>
<dbReference type="STRING" id="46177.SAMN05660976_08320"/>
<dbReference type="InterPro" id="IPR038765">
    <property type="entry name" value="Papain-like_cys_pep_sf"/>
</dbReference>
<keyword evidence="2" id="KW-0645">Protease</keyword>
<evidence type="ECO:0000256" key="3">
    <source>
        <dbReference type="ARBA" id="ARBA00022801"/>
    </source>
</evidence>
<feature type="signal peptide" evidence="5">
    <location>
        <begin position="1"/>
        <end position="20"/>
    </location>
</feature>
<dbReference type="GO" id="GO:0006508">
    <property type="term" value="P:proteolysis"/>
    <property type="evidence" value="ECO:0007669"/>
    <property type="project" value="UniProtKB-KW"/>
</dbReference>
<gene>
    <name evidence="7" type="ORF">SAMN05660976_08320</name>
</gene>
<evidence type="ECO:0000313" key="8">
    <source>
        <dbReference type="Proteomes" id="UP000198953"/>
    </source>
</evidence>
<name>A0A1H8JE52_9ACTN</name>
<dbReference type="EMBL" id="FOBF01000037">
    <property type="protein sequence ID" value="SEN78881.1"/>
    <property type="molecule type" value="Genomic_DNA"/>
</dbReference>
<dbReference type="InterPro" id="IPR051794">
    <property type="entry name" value="PG_Endopeptidase_C40"/>
</dbReference>
<dbReference type="PANTHER" id="PTHR47359:SF3">
    <property type="entry name" value="NLP_P60 DOMAIN-CONTAINING PROTEIN-RELATED"/>
    <property type="match status" value="1"/>
</dbReference>
<evidence type="ECO:0000259" key="6">
    <source>
        <dbReference type="PROSITE" id="PS51935"/>
    </source>
</evidence>